<evidence type="ECO:0000313" key="2">
    <source>
        <dbReference type="EMBL" id="KAF9152463.1"/>
    </source>
</evidence>
<dbReference type="SUPFAM" id="SSF52047">
    <property type="entry name" value="RNI-like"/>
    <property type="match status" value="1"/>
</dbReference>
<evidence type="ECO:0008006" key="4">
    <source>
        <dbReference type="Google" id="ProtNLM"/>
    </source>
</evidence>
<organism evidence="2 3">
    <name type="scientific">Linnemannia schmuckeri</name>
    <dbReference type="NCBI Taxonomy" id="64567"/>
    <lineage>
        <taxon>Eukaryota</taxon>
        <taxon>Fungi</taxon>
        <taxon>Fungi incertae sedis</taxon>
        <taxon>Mucoromycota</taxon>
        <taxon>Mortierellomycotina</taxon>
        <taxon>Mortierellomycetes</taxon>
        <taxon>Mortierellales</taxon>
        <taxon>Mortierellaceae</taxon>
        <taxon>Linnemannia</taxon>
    </lineage>
</organism>
<keyword evidence="1" id="KW-0175">Coiled coil</keyword>
<gene>
    <name evidence="2" type="ORF">BG015_005225</name>
</gene>
<proteinExistence type="predicted"/>
<reference evidence="2" key="1">
    <citation type="journal article" date="2020" name="Fungal Divers.">
        <title>Resolving the Mortierellaceae phylogeny through synthesis of multi-gene phylogenetics and phylogenomics.</title>
        <authorList>
            <person name="Vandepol N."/>
            <person name="Liber J."/>
            <person name="Desiro A."/>
            <person name="Na H."/>
            <person name="Kennedy M."/>
            <person name="Barry K."/>
            <person name="Grigoriev I.V."/>
            <person name="Miller A.N."/>
            <person name="O'Donnell K."/>
            <person name="Stajich J.E."/>
            <person name="Bonito G."/>
        </authorList>
    </citation>
    <scope>NUCLEOTIDE SEQUENCE</scope>
    <source>
        <strain evidence="2">NRRL 6426</strain>
    </source>
</reference>
<dbReference type="InterPro" id="IPR032675">
    <property type="entry name" value="LRR_dom_sf"/>
</dbReference>
<dbReference type="EMBL" id="JAAAUQ010000242">
    <property type="protein sequence ID" value="KAF9152463.1"/>
    <property type="molecule type" value="Genomic_DNA"/>
</dbReference>
<keyword evidence="3" id="KW-1185">Reference proteome</keyword>
<accession>A0A9P5VCG3</accession>
<feature type="coiled-coil region" evidence="1">
    <location>
        <begin position="91"/>
        <end position="119"/>
    </location>
</feature>
<evidence type="ECO:0000256" key="1">
    <source>
        <dbReference type="SAM" id="Coils"/>
    </source>
</evidence>
<comment type="caution">
    <text evidence="2">The sequence shown here is derived from an EMBL/GenBank/DDBJ whole genome shotgun (WGS) entry which is preliminary data.</text>
</comment>
<dbReference type="OrthoDB" id="2354556at2759"/>
<dbReference type="Gene3D" id="3.80.10.10">
    <property type="entry name" value="Ribonuclease Inhibitor"/>
    <property type="match status" value="1"/>
</dbReference>
<dbReference type="AlphaFoldDB" id="A0A9P5VCG3"/>
<protein>
    <recommendedName>
        <fullName evidence="4">F-box domain-containing protein</fullName>
    </recommendedName>
</protein>
<sequence>MPCIVDLPPEVMDHLGDFIHQRDITNIVLVSQHFRRHFSRLVWKEVSLKPRILKVDVDTLRANAASVRSLHYCGHLPVEYFGISFPSLSVLKLETRDTNRSEEERAQQEEKAQEEQQELDSNWARLVRLNSTIRDINISMQEDPQLHIKASEFWEAVGTSLHNPRRLKVGGGYHHIYQDSAKDMFWRAVSRFEEVEYSGYDHWQSEVASRVDFSRLKRLAYHAATMEETPRSPLEFISRCRGLTTLRLECGSWEFPAGAFLAYLERSTWPLLDDLTLDYGTQLDEDFSAIIRELPPLKQFRLEPYRFGGHWFGPQSFGYLGRCHFATLRNLNMGRCASFSSRMALVALQNCHLLEEFSTQRICVFELASSRPWVCLGLKRLASHFNGNLGRSGIPVFTQLSRLTNLEEIDTSVMDCYETDYYESGGGYGTIDKGPQWRLDQGLERLSTLTQIRKLTLNKKGQDLVVEDLEWMLKQWPLLDTLAGNFSSDPSMQEQLVAMVEKRDLESINFALNSNDDRTATNV</sequence>
<name>A0A9P5VCG3_9FUNG</name>
<evidence type="ECO:0000313" key="3">
    <source>
        <dbReference type="Proteomes" id="UP000748756"/>
    </source>
</evidence>
<dbReference type="Proteomes" id="UP000748756">
    <property type="component" value="Unassembled WGS sequence"/>
</dbReference>